<dbReference type="EMBL" id="QVQW01000002">
    <property type="protein sequence ID" value="RKU49270.1"/>
    <property type="molecule type" value="Genomic_DNA"/>
</dbReference>
<dbReference type="OrthoDB" id="3563733at2759"/>
<dbReference type="AlphaFoldDB" id="A0A420YN19"/>
<dbReference type="Proteomes" id="UP000275385">
    <property type="component" value="Unassembled WGS sequence"/>
</dbReference>
<gene>
    <name evidence="2" type="ORF">DL546_009709</name>
</gene>
<name>A0A420YN19_9PEZI</name>
<evidence type="ECO:0000313" key="3">
    <source>
        <dbReference type="Proteomes" id="UP000275385"/>
    </source>
</evidence>
<keyword evidence="3" id="KW-1185">Reference proteome</keyword>
<feature type="region of interest" description="Disordered" evidence="1">
    <location>
        <begin position="1"/>
        <end position="66"/>
    </location>
</feature>
<sequence>MAREGTRSQTGHSKPRVFATVDTEPAVKRTTKPKTVKKSATAAKPTGARHAGVTKKKAAPKNESGVAKKVEDTAAVCSARLSVPAAVGLD</sequence>
<evidence type="ECO:0000313" key="2">
    <source>
        <dbReference type="EMBL" id="RKU49270.1"/>
    </source>
</evidence>
<evidence type="ECO:0000256" key="1">
    <source>
        <dbReference type="SAM" id="MobiDB-lite"/>
    </source>
</evidence>
<reference evidence="2 3" key="1">
    <citation type="submission" date="2018-08" db="EMBL/GenBank/DDBJ databases">
        <title>Draft genome of the lignicolous fungus Coniochaeta pulveracea.</title>
        <authorList>
            <person name="Borstlap C.J."/>
            <person name="De Witt R.N."/>
            <person name="Botha A."/>
            <person name="Volschenk H."/>
        </authorList>
    </citation>
    <scope>NUCLEOTIDE SEQUENCE [LARGE SCALE GENOMIC DNA]</scope>
    <source>
        <strain evidence="2 3">CAB683</strain>
    </source>
</reference>
<accession>A0A420YN19</accession>
<comment type="caution">
    <text evidence="2">The sequence shown here is derived from an EMBL/GenBank/DDBJ whole genome shotgun (WGS) entry which is preliminary data.</text>
</comment>
<organism evidence="2 3">
    <name type="scientific">Coniochaeta pulveracea</name>
    <dbReference type="NCBI Taxonomy" id="177199"/>
    <lineage>
        <taxon>Eukaryota</taxon>
        <taxon>Fungi</taxon>
        <taxon>Dikarya</taxon>
        <taxon>Ascomycota</taxon>
        <taxon>Pezizomycotina</taxon>
        <taxon>Sordariomycetes</taxon>
        <taxon>Sordariomycetidae</taxon>
        <taxon>Coniochaetales</taxon>
        <taxon>Coniochaetaceae</taxon>
        <taxon>Coniochaeta</taxon>
    </lineage>
</organism>
<proteinExistence type="predicted"/>
<protein>
    <submittedName>
        <fullName evidence="2">Uncharacterized protein</fullName>
    </submittedName>
</protein>